<feature type="domain" description="CdaR GGDEF-like" evidence="4">
    <location>
        <begin position="283"/>
        <end position="402"/>
    </location>
</feature>
<feature type="compositionally biased region" description="Gly residues" evidence="2">
    <location>
        <begin position="543"/>
        <end position="568"/>
    </location>
</feature>
<dbReference type="RefSeq" id="WP_253778022.1">
    <property type="nucleotide sequence ID" value="NZ_BAAAVE010000047.1"/>
</dbReference>
<evidence type="ECO:0000256" key="1">
    <source>
        <dbReference type="ARBA" id="ARBA00006754"/>
    </source>
</evidence>
<evidence type="ECO:0000313" key="6">
    <source>
        <dbReference type="Proteomes" id="UP001320766"/>
    </source>
</evidence>
<dbReference type="InterPro" id="IPR051448">
    <property type="entry name" value="CdaR-like_regulators"/>
</dbReference>
<dbReference type="Pfam" id="PF17853">
    <property type="entry name" value="GGDEF_2"/>
    <property type="match status" value="1"/>
</dbReference>
<proteinExistence type="inferred from homology"/>
<gene>
    <name evidence="5" type="ORF">HD595_007714</name>
</gene>
<comment type="similarity">
    <text evidence="1">Belongs to the CdaR family.</text>
</comment>
<dbReference type="InterPro" id="IPR042070">
    <property type="entry name" value="PucR_C-HTH_sf"/>
</dbReference>
<evidence type="ECO:0000313" key="5">
    <source>
        <dbReference type="EMBL" id="MCP2351592.1"/>
    </source>
</evidence>
<feature type="compositionally biased region" description="Low complexity" evidence="2">
    <location>
        <begin position="531"/>
        <end position="542"/>
    </location>
</feature>
<evidence type="ECO:0008006" key="7">
    <source>
        <dbReference type="Google" id="ProtNLM"/>
    </source>
</evidence>
<dbReference type="Pfam" id="PF13556">
    <property type="entry name" value="HTH_30"/>
    <property type="match status" value="1"/>
</dbReference>
<dbReference type="EMBL" id="JAMZEC010000001">
    <property type="protein sequence ID" value="MCP2351592.1"/>
    <property type="molecule type" value="Genomic_DNA"/>
</dbReference>
<dbReference type="PANTHER" id="PTHR33744:SF17">
    <property type="entry name" value="CONSERVED PROTEIN"/>
    <property type="match status" value="1"/>
</dbReference>
<organism evidence="5 6">
    <name type="scientific">Nonomuraea roseoviolacea subsp. carminata</name>
    <dbReference type="NCBI Taxonomy" id="160689"/>
    <lineage>
        <taxon>Bacteria</taxon>
        <taxon>Bacillati</taxon>
        <taxon>Actinomycetota</taxon>
        <taxon>Actinomycetes</taxon>
        <taxon>Streptosporangiales</taxon>
        <taxon>Streptosporangiaceae</taxon>
        <taxon>Nonomuraea</taxon>
    </lineage>
</organism>
<evidence type="ECO:0000256" key="2">
    <source>
        <dbReference type="SAM" id="MobiDB-lite"/>
    </source>
</evidence>
<feature type="domain" description="PucR C-terminal helix-turn-helix" evidence="3">
    <location>
        <begin position="461"/>
        <end position="516"/>
    </location>
</feature>
<evidence type="ECO:0000259" key="3">
    <source>
        <dbReference type="Pfam" id="PF13556"/>
    </source>
</evidence>
<comment type="caution">
    <text evidence="5">The sequence shown here is derived from an EMBL/GenBank/DDBJ whole genome shotgun (WGS) entry which is preliminary data.</text>
</comment>
<dbReference type="InterPro" id="IPR025736">
    <property type="entry name" value="PucR_C-HTH_dom"/>
</dbReference>
<reference evidence="5 6" key="1">
    <citation type="submission" date="2022-06" db="EMBL/GenBank/DDBJ databases">
        <title>Sequencing the genomes of 1000 actinobacteria strains.</title>
        <authorList>
            <person name="Klenk H.-P."/>
        </authorList>
    </citation>
    <scope>NUCLEOTIDE SEQUENCE [LARGE SCALE GENOMIC DNA]</scope>
    <source>
        <strain evidence="5 6">DSM 44170</strain>
    </source>
</reference>
<dbReference type="InterPro" id="IPR041522">
    <property type="entry name" value="CdaR_GGDEF"/>
</dbReference>
<dbReference type="Proteomes" id="UP001320766">
    <property type="component" value="Unassembled WGS sequence"/>
</dbReference>
<dbReference type="Gene3D" id="1.10.10.2840">
    <property type="entry name" value="PucR C-terminal helix-turn-helix domain"/>
    <property type="match status" value="1"/>
</dbReference>
<evidence type="ECO:0000259" key="4">
    <source>
        <dbReference type="Pfam" id="PF17853"/>
    </source>
</evidence>
<protein>
    <recommendedName>
        <fullName evidence="7">PucR family transcriptional regulator</fullName>
    </recommendedName>
</protein>
<accession>A0ABT1KDE2</accession>
<feature type="region of interest" description="Disordered" evidence="2">
    <location>
        <begin position="524"/>
        <end position="568"/>
    </location>
</feature>
<keyword evidence="6" id="KW-1185">Reference proteome</keyword>
<sequence length="568" mass="57729">MSAQGRVTLGVLLDSLGAEAVTALCLPSGRQAMVGAPVIHGCDEPMTAFAGALLLVTGRPEASLPASAAEAGASAVVVRAGLGDAAALTEAARDAGVALLAAAPGLSWGQLYALVDALLALVAPASDPGGAVDLFTLANQVATRVGGAVAIEDLAMRVLAYSTIGGQPIDELRREGILGRRVPEHPTHAEEYAAVLRCEEAVWSHEPREFLPRLAIAVRARGEALGTIWAIQGDEPLASDAAAVLAEAARSAAPHLARLSLAADEARRTRNEWLGRLLRGTGHVDELAASLGLHPDEPVRVVAAGETGGRADVFAATHAADLLRTAYAAYRIGAAVGVVDGRTYAVVAAGAGTPLLRRVTADTLGRIAERLGGHWRAGVGRAVPSVAQVPAGARQADEALRALCGPLRGPCAAGEVGLHEELAAALFLMDAAASMRSGGALTGEPLSLVAEHDAGHGTDYVHSLRVWLAAHYDVPRAAETLSLHPNTLRYRLRRIGELIPLDDPDVRLVLGLQLRLAEIQASGASGGRIPASGASGGQARASGAGGGQVRASGAGGGQVRASGTNGGG</sequence>
<dbReference type="PANTHER" id="PTHR33744">
    <property type="entry name" value="CARBOHYDRATE DIACID REGULATOR"/>
    <property type="match status" value="1"/>
</dbReference>
<name>A0ABT1KDE2_9ACTN</name>